<keyword evidence="1" id="KW-0812">Transmembrane</keyword>
<dbReference type="EMBL" id="CAJPEX010000134">
    <property type="protein sequence ID" value="CAG0913618.1"/>
    <property type="molecule type" value="Genomic_DNA"/>
</dbReference>
<feature type="transmembrane region" description="Helical" evidence="1">
    <location>
        <begin position="179"/>
        <end position="198"/>
    </location>
</feature>
<gene>
    <name evidence="2" type="ORF">NMOB1V02_LOCUS1350</name>
</gene>
<keyword evidence="3" id="KW-1185">Reference proteome</keyword>
<dbReference type="EMBL" id="OA882171">
    <property type="protein sequence ID" value="CAD7273466.1"/>
    <property type="molecule type" value="Genomic_DNA"/>
</dbReference>
<organism evidence="2">
    <name type="scientific">Notodromas monacha</name>
    <dbReference type="NCBI Taxonomy" id="399045"/>
    <lineage>
        <taxon>Eukaryota</taxon>
        <taxon>Metazoa</taxon>
        <taxon>Ecdysozoa</taxon>
        <taxon>Arthropoda</taxon>
        <taxon>Crustacea</taxon>
        <taxon>Oligostraca</taxon>
        <taxon>Ostracoda</taxon>
        <taxon>Podocopa</taxon>
        <taxon>Podocopida</taxon>
        <taxon>Cypridocopina</taxon>
        <taxon>Cypridoidea</taxon>
        <taxon>Cyprididae</taxon>
        <taxon>Notodromas</taxon>
    </lineage>
</organism>
<dbReference type="Proteomes" id="UP000678499">
    <property type="component" value="Unassembled WGS sequence"/>
</dbReference>
<protein>
    <submittedName>
        <fullName evidence="2">Uncharacterized protein</fullName>
    </submittedName>
</protein>
<dbReference type="AlphaFoldDB" id="A0A7R9BF10"/>
<accession>A0A7R9BF10</accession>
<reference evidence="2" key="1">
    <citation type="submission" date="2020-11" db="EMBL/GenBank/DDBJ databases">
        <authorList>
            <person name="Tran Van P."/>
        </authorList>
    </citation>
    <scope>NUCLEOTIDE SEQUENCE</scope>
</reference>
<name>A0A7R9BF10_9CRUS</name>
<evidence type="ECO:0000313" key="3">
    <source>
        <dbReference type="Proteomes" id="UP000678499"/>
    </source>
</evidence>
<evidence type="ECO:0000313" key="2">
    <source>
        <dbReference type="EMBL" id="CAD7273466.1"/>
    </source>
</evidence>
<keyword evidence="1" id="KW-0472">Membrane</keyword>
<sequence>MPPTERVRAAESKERILTYIEVLNLSYSQVGPILSEVWKQHGPDFQAALSKSQVTRQSKPFRSSFTGLKDSDSEICIRQHFPSGRLSMDSPAITSLSNHDSVAEPASRSFSGRLAPDTKKAACLLVKPIVEASLFTEGKRMTFMKDYGEKTSTSLVSDSELVIKKIEVVMCACKKPAALFRWLLVAFLIFSVSGVSILSDNPILSFFFNRRGPPDRVNFEQRESIGNHLS</sequence>
<keyword evidence="1" id="KW-1133">Transmembrane helix</keyword>
<evidence type="ECO:0000256" key="1">
    <source>
        <dbReference type="SAM" id="Phobius"/>
    </source>
</evidence>
<proteinExistence type="predicted"/>